<gene>
    <name evidence="3" type="ORF">RirG_065620</name>
</gene>
<feature type="domain" description="HMG box" evidence="2">
    <location>
        <begin position="68"/>
        <end position="127"/>
    </location>
</feature>
<feature type="compositionally biased region" description="Low complexity" evidence="1">
    <location>
        <begin position="193"/>
        <end position="219"/>
    </location>
</feature>
<sequence length="361" mass="42066">MNNITQVNMIHQNSYHKFSQETSKATGNVTSSNSKDLNQLPYIKLPFPPTIRASDIAKKRIRSKICSKSPNAFFVYRKAFVDQLSNFTGKNKLKMTEVSRLVSSRWKMESKQVKLAYEEIAKQVEQELNNIRNKDLVYTDDFDIGRRKKKNNKRGRRSEFGFDAFFMNLKGNFNISTLDFSVKPNNNDDKNNSDNINSNCNSNFNSPSLSSSSSQFESSINEHREEESVNYEENNSSDELSIQEITNTFESNNNDNNDNIQQLQQNNYNLERLEEFPNYHSPISDKLICDDSNLLTPPNHGSELDTLYDNYNDYNVQYQQNEFHLYESFLKNNETPNYPSYPIFDEDRGLDFYLGYYDNLS</sequence>
<dbReference type="SMR" id="A0A015LJH4"/>
<dbReference type="HOGENOM" id="CLU_767570_0_0_1"/>
<keyword evidence="4" id="KW-1185">Reference proteome</keyword>
<proteinExistence type="predicted"/>
<protein>
    <recommendedName>
        <fullName evidence="2">HMG box domain-containing protein</fullName>
    </recommendedName>
</protein>
<reference evidence="3 4" key="1">
    <citation type="submission" date="2014-02" db="EMBL/GenBank/DDBJ databases">
        <title>Single nucleus genome sequencing reveals high similarity among nuclei of an endomycorrhizal fungus.</title>
        <authorList>
            <person name="Lin K."/>
            <person name="Geurts R."/>
            <person name="Zhang Z."/>
            <person name="Limpens E."/>
            <person name="Saunders D.G."/>
            <person name="Mu D."/>
            <person name="Pang E."/>
            <person name="Cao H."/>
            <person name="Cha H."/>
            <person name="Lin T."/>
            <person name="Zhou Q."/>
            <person name="Shang Y."/>
            <person name="Li Y."/>
            <person name="Ivanov S."/>
            <person name="Sharma T."/>
            <person name="Velzen R.V."/>
            <person name="Ruijter N.D."/>
            <person name="Aanen D.K."/>
            <person name="Win J."/>
            <person name="Kamoun S."/>
            <person name="Bisseling T."/>
            <person name="Huang S."/>
        </authorList>
    </citation>
    <scope>NUCLEOTIDE SEQUENCE [LARGE SCALE GENOMIC DNA]</scope>
    <source>
        <strain evidence="4">DAOM197198w</strain>
    </source>
</reference>
<dbReference type="EMBL" id="JEMT01015005">
    <property type="protein sequence ID" value="EXX72826.1"/>
    <property type="molecule type" value="Genomic_DNA"/>
</dbReference>
<dbReference type="InterPro" id="IPR009071">
    <property type="entry name" value="HMG_box_dom"/>
</dbReference>
<feature type="region of interest" description="Disordered" evidence="1">
    <location>
        <begin position="186"/>
        <end position="238"/>
    </location>
</feature>
<dbReference type="Pfam" id="PF00505">
    <property type="entry name" value="HMG_box"/>
    <property type="match status" value="1"/>
</dbReference>
<evidence type="ECO:0000313" key="3">
    <source>
        <dbReference type="EMBL" id="EXX72826.1"/>
    </source>
</evidence>
<dbReference type="OrthoDB" id="2417288at2759"/>
<dbReference type="Proteomes" id="UP000022910">
    <property type="component" value="Unassembled WGS sequence"/>
</dbReference>
<dbReference type="AlphaFoldDB" id="A0A015LJH4"/>
<evidence type="ECO:0000313" key="4">
    <source>
        <dbReference type="Proteomes" id="UP000022910"/>
    </source>
</evidence>
<dbReference type="InterPro" id="IPR036910">
    <property type="entry name" value="HMG_box_dom_sf"/>
</dbReference>
<evidence type="ECO:0000259" key="2">
    <source>
        <dbReference type="Pfam" id="PF00505"/>
    </source>
</evidence>
<evidence type="ECO:0000256" key="1">
    <source>
        <dbReference type="SAM" id="MobiDB-lite"/>
    </source>
</evidence>
<dbReference type="Gene3D" id="1.10.30.10">
    <property type="entry name" value="High mobility group box domain"/>
    <property type="match status" value="1"/>
</dbReference>
<dbReference type="SUPFAM" id="SSF47095">
    <property type="entry name" value="HMG-box"/>
    <property type="match status" value="1"/>
</dbReference>
<organism evidence="3 4">
    <name type="scientific">Rhizophagus irregularis (strain DAOM 197198w)</name>
    <name type="common">Glomus intraradices</name>
    <dbReference type="NCBI Taxonomy" id="1432141"/>
    <lineage>
        <taxon>Eukaryota</taxon>
        <taxon>Fungi</taxon>
        <taxon>Fungi incertae sedis</taxon>
        <taxon>Mucoromycota</taxon>
        <taxon>Glomeromycotina</taxon>
        <taxon>Glomeromycetes</taxon>
        <taxon>Glomerales</taxon>
        <taxon>Glomeraceae</taxon>
        <taxon>Rhizophagus</taxon>
    </lineage>
</organism>
<comment type="caution">
    <text evidence="3">The sequence shown here is derived from an EMBL/GenBank/DDBJ whole genome shotgun (WGS) entry which is preliminary data.</text>
</comment>
<accession>A0A015LJH4</accession>
<name>A0A015LJH4_RHIIW</name>